<keyword evidence="6" id="KW-0067">ATP-binding</keyword>
<dbReference type="RefSeq" id="WP_053334493.1">
    <property type="nucleotide sequence ID" value="NZ_CP011454.1"/>
</dbReference>
<feature type="coiled-coil region" evidence="10">
    <location>
        <begin position="153"/>
        <end position="187"/>
    </location>
</feature>
<proteinExistence type="inferred from homology"/>
<keyword evidence="7 9" id="KW-0234">DNA repair</keyword>
<dbReference type="EMBL" id="CP011454">
    <property type="protein sequence ID" value="AMW05027.1"/>
    <property type="molecule type" value="Genomic_DNA"/>
</dbReference>
<dbReference type="GO" id="GO:0005524">
    <property type="term" value="F:ATP binding"/>
    <property type="evidence" value="ECO:0007669"/>
    <property type="project" value="UniProtKB-KW"/>
</dbReference>
<dbReference type="GO" id="GO:0043590">
    <property type="term" value="C:bacterial nucleoid"/>
    <property type="evidence" value="ECO:0007669"/>
    <property type="project" value="TreeGrafter"/>
</dbReference>
<comment type="similarity">
    <text evidence="2 9">Belongs to the RecN family.</text>
</comment>
<dbReference type="Gene3D" id="3.40.50.300">
    <property type="entry name" value="P-loop containing nucleotide triphosphate hydrolases"/>
    <property type="match status" value="2"/>
</dbReference>
<dbReference type="KEGG" id="gph:GEMMAAP_09680"/>
<keyword evidence="5 9" id="KW-0227">DNA damage</keyword>
<dbReference type="Proteomes" id="UP000076404">
    <property type="component" value="Chromosome"/>
</dbReference>
<dbReference type="GO" id="GO:0006281">
    <property type="term" value="P:DNA repair"/>
    <property type="evidence" value="ECO:0007669"/>
    <property type="project" value="UniProtKB-KW"/>
</dbReference>
<reference evidence="13 14" key="2">
    <citation type="journal article" date="2016" name="Environ. Microbiol. Rep.">
        <title>Metagenomic evidence for the presence of phototrophic Gemmatimonadetes bacteria in diverse environments.</title>
        <authorList>
            <person name="Zeng Y."/>
            <person name="Baumbach J."/>
            <person name="Barbosa E.G."/>
            <person name="Azevedo V."/>
            <person name="Zhang C."/>
            <person name="Koblizek M."/>
        </authorList>
    </citation>
    <scope>NUCLEOTIDE SEQUENCE [LARGE SCALE GENOMIC DNA]</scope>
    <source>
        <strain evidence="13 14">AP64</strain>
    </source>
</reference>
<dbReference type="NCBIfam" id="TIGR00634">
    <property type="entry name" value="recN"/>
    <property type="match status" value="1"/>
</dbReference>
<dbReference type="GO" id="GO:0006310">
    <property type="term" value="P:DNA recombination"/>
    <property type="evidence" value="ECO:0007669"/>
    <property type="project" value="InterPro"/>
</dbReference>
<keyword evidence="10" id="KW-0175">Coiled coil</keyword>
<name>A0A143BJ04_9BACT</name>
<dbReference type="InterPro" id="IPR004604">
    <property type="entry name" value="DNA_recomb/repair_RecN"/>
</dbReference>
<keyword evidence="4" id="KW-0547">Nucleotide-binding</keyword>
<dbReference type="PIRSF" id="PIRSF003128">
    <property type="entry name" value="RecN"/>
    <property type="match status" value="1"/>
</dbReference>
<feature type="domain" description="RecF/RecN/SMC N-terminal" evidence="12">
    <location>
        <begin position="2"/>
        <end position="507"/>
    </location>
</feature>
<keyword evidence="14" id="KW-1185">Reference proteome</keyword>
<evidence type="ECO:0000256" key="8">
    <source>
        <dbReference type="ARBA" id="ARBA00033408"/>
    </source>
</evidence>
<dbReference type="OrthoDB" id="9806954at2"/>
<accession>A0A143BJ04</accession>
<dbReference type="Pfam" id="PF02463">
    <property type="entry name" value="SMC_N"/>
    <property type="match status" value="1"/>
</dbReference>
<dbReference type="STRING" id="1379270.GEMMAAP_09680"/>
<protein>
    <recommendedName>
        <fullName evidence="3 9">DNA repair protein RecN</fullName>
    </recommendedName>
    <alternativeName>
        <fullName evidence="8 9">Recombination protein N</fullName>
    </alternativeName>
</protein>
<dbReference type="InterPro" id="IPR027417">
    <property type="entry name" value="P-loop_NTPase"/>
</dbReference>
<evidence type="ECO:0000256" key="10">
    <source>
        <dbReference type="SAM" id="Coils"/>
    </source>
</evidence>
<evidence type="ECO:0000256" key="1">
    <source>
        <dbReference type="ARBA" id="ARBA00003618"/>
    </source>
</evidence>
<dbReference type="AlphaFoldDB" id="A0A143BJ04"/>
<evidence type="ECO:0000256" key="7">
    <source>
        <dbReference type="ARBA" id="ARBA00023204"/>
    </source>
</evidence>
<dbReference type="eggNOG" id="COG0497">
    <property type="taxonomic scope" value="Bacteria"/>
</dbReference>
<evidence type="ECO:0000256" key="5">
    <source>
        <dbReference type="ARBA" id="ARBA00022763"/>
    </source>
</evidence>
<dbReference type="GO" id="GO:0009432">
    <property type="term" value="P:SOS response"/>
    <property type="evidence" value="ECO:0007669"/>
    <property type="project" value="TreeGrafter"/>
</dbReference>
<evidence type="ECO:0000256" key="6">
    <source>
        <dbReference type="ARBA" id="ARBA00022840"/>
    </source>
</evidence>
<evidence type="ECO:0000256" key="4">
    <source>
        <dbReference type="ARBA" id="ARBA00022741"/>
    </source>
</evidence>
<dbReference type="InterPro" id="IPR003395">
    <property type="entry name" value="RecF/RecN/SMC_N"/>
</dbReference>
<comment type="function">
    <text evidence="1 9">May be involved in recombinational repair of damaged DNA.</text>
</comment>
<sequence>MLVELRIRNVAVIDAVTLPLAEGLNVLTGETGAGKSLIIGALGMLLGERTAADRVRSGSEKATVEGVFDFRRQTQLRALLDERGIEADDELLVLKREVGSNGRSRAWINGSPVTAAVLAEIGACLVSVHGQHDSRQLVDAEHQRDVLDAYVQAAEARERVSEAYSQLMALRARERELEQRRQDAARRSDYLRYVVREIEDVAPVVGEDDSLDGDIRRLSHAEELQGLAAQAAAAITGDDRAALTRLATVRRALTSLTRIDPELERLQAGFDAAVYALDELSTELEHYAETVEADPSRLRTLERRRDQLLGLMRKYGPTMSDVLATGASARAELELVDGGALDLAAIAGARATAEGALSEAAAELTRLRQSGAAEFSRAVSALLPELGMQEGRVAVQLIPLDQVGVAGAESVSFVASLNAGSDVRPLSRIASGGELSRVMLALSTVLAQLQQVPTLVFDEVDAGVGGAVAWQVGALMRRVASHHQVLAISHLAQIAARAHHHIVVHKSAVGTVTTSDTTVVTDDARVVEIARMLGGDADREVSRAHARELIARGVEMVSTTSTGETEAGGRRPAQRRGKPV</sequence>
<evidence type="ECO:0000259" key="12">
    <source>
        <dbReference type="Pfam" id="PF02463"/>
    </source>
</evidence>
<feature type="region of interest" description="Disordered" evidence="11">
    <location>
        <begin position="558"/>
        <end position="580"/>
    </location>
</feature>
<dbReference type="PANTHER" id="PTHR11059">
    <property type="entry name" value="DNA REPAIR PROTEIN RECN"/>
    <property type="match status" value="1"/>
</dbReference>
<dbReference type="PANTHER" id="PTHR11059:SF0">
    <property type="entry name" value="DNA REPAIR PROTEIN RECN"/>
    <property type="match status" value="1"/>
</dbReference>
<evidence type="ECO:0000313" key="14">
    <source>
        <dbReference type="Proteomes" id="UP000076404"/>
    </source>
</evidence>
<evidence type="ECO:0000256" key="2">
    <source>
        <dbReference type="ARBA" id="ARBA00009441"/>
    </source>
</evidence>
<reference evidence="13 14" key="1">
    <citation type="journal article" date="2014" name="Proc. Natl. Acad. Sci. U.S.A.">
        <title>Functional type 2 photosynthetic reaction centers found in the rare bacterial phylum Gemmatimonadetes.</title>
        <authorList>
            <person name="Zeng Y."/>
            <person name="Feng F."/>
            <person name="Medova H."/>
            <person name="Dean J."/>
            <person name="Koblizek M."/>
        </authorList>
    </citation>
    <scope>NUCLEOTIDE SEQUENCE [LARGE SCALE GENOMIC DNA]</scope>
    <source>
        <strain evidence="13 14">AP64</strain>
    </source>
</reference>
<gene>
    <name evidence="13" type="ORF">GEMMAAP_09680</name>
</gene>
<evidence type="ECO:0000256" key="9">
    <source>
        <dbReference type="PIRNR" id="PIRNR003128"/>
    </source>
</evidence>
<evidence type="ECO:0000256" key="11">
    <source>
        <dbReference type="SAM" id="MobiDB-lite"/>
    </source>
</evidence>
<dbReference type="SUPFAM" id="SSF52540">
    <property type="entry name" value="P-loop containing nucleoside triphosphate hydrolases"/>
    <property type="match status" value="2"/>
</dbReference>
<evidence type="ECO:0000313" key="13">
    <source>
        <dbReference type="EMBL" id="AMW05027.1"/>
    </source>
</evidence>
<evidence type="ECO:0000256" key="3">
    <source>
        <dbReference type="ARBA" id="ARBA00021315"/>
    </source>
</evidence>
<dbReference type="CDD" id="cd03241">
    <property type="entry name" value="ABC_RecN"/>
    <property type="match status" value="2"/>
</dbReference>
<organism evidence="13 14">
    <name type="scientific">Gemmatimonas phototrophica</name>
    <dbReference type="NCBI Taxonomy" id="1379270"/>
    <lineage>
        <taxon>Bacteria</taxon>
        <taxon>Pseudomonadati</taxon>
        <taxon>Gemmatimonadota</taxon>
        <taxon>Gemmatimonadia</taxon>
        <taxon>Gemmatimonadales</taxon>
        <taxon>Gemmatimonadaceae</taxon>
        <taxon>Gemmatimonas</taxon>
    </lineage>
</organism>
<dbReference type="FunFam" id="3.40.50.300:FF:000319">
    <property type="entry name" value="DNA repair protein RecN"/>
    <property type="match status" value="1"/>
</dbReference>